<evidence type="ECO:0000256" key="1">
    <source>
        <dbReference type="RuleBase" id="RU367018"/>
    </source>
</evidence>
<protein>
    <recommendedName>
        <fullName evidence="1">Protein FAR1-RELATED SEQUENCE</fullName>
    </recommendedName>
</protein>
<dbReference type="Proteomes" id="UP000737018">
    <property type="component" value="Unassembled WGS sequence"/>
</dbReference>
<dbReference type="EMBL" id="JRKL02001030">
    <property type="protein sequence ID" value="KAF3966538.1"/>
    <property type="molecule type" value="Genomic_DNA"/>
</dbReference>
<gene>
    <name evidence="2" type="ORF">CMV_009373</name>
</gene>
<dbReference type="GO" id="GO:0005634">
    <property type="term" value="C:nucleus"/>
    <property type="evidence" value="ECO:0007669"/>
    <property type="project" value="UniProtKB-SubCell"/>
</dbReference>
<accession>A0A8J4VN24</accession>
<comment type="function">
    <text evidence="1">Putative transcription activator involved in regulating light control of development.</text>
</comment>
<evidence type="ECO:0000313" key="3">
    <source>
        <dbReference type="Proteomes" id="UP000737018"/>
    </source>
</evidence>
<keyword evidence="1" id="KW-0539">Nucleus</keyword>
<organism evidence="2 3">
    <name type="scientific">Castanea mollissima</name>
    <name type="common">Chinese chestnut</name>
    <dbReference type="NCBI Taxonomy" id="60419"/>
    <lineage>
        <taxon>Eukaryota</taxon>
        <taxon>Viridiplantae</taxon>
        <taxon>Streptophyta</taxon>
        <taxon>Embryophyta</taxon>
        <taxon>Tracheophyta</taxon>
        <taxon>Spermatophyta</taxon>
        <taxon>Magnoliopsida</taxon>
        <taxon>eudicotyledons</taxon>
        <taxon>Gunneridae</taxon>
        <taxon>Pentapetalae</taxon>
        <taxon>rosids</taxon>
        <taxon>fabids</taxon>
        <taxon>Fagales</taxon>
        <taxon>Fagaceae</taxon>
        <taxon>Castanea</taxon>
    </lineage>
</organism>
<dbReference type="AlphaFoldDB" id="A0A8J4VN24"/>
<dbReference type="PANTHER" id="PTHR31669:SF281">
    <property type="entry name" value="PROTEIN FAR1-RELATED SEQUENCE"/>
    <property type="match status" value="1"/>
</dbReference>
<dbReference type="GO" id="GO:0008270">
    <property type="term" value="F:zinc ion binding"/>
    <property type="evidence" value="ECO:0007669"/>
    <property type="project" value="UniProtKB-UniRule"/>
</dbReference>
<comment type="subcellular location">
    <subcellularLocation>
        <location evidence="1">Nucleus</location>
    </subcellularLocation>
</comment>
<keyword evidence="1" id="KW-0863">Zinc-finger</keyword>
<dbReference type="PANTHER" id="PTHR31669">
    <property type="entry name" value="PROTEIN FAR1-RELATED SEQUENCE 10-RELATED"/>
    <property type="match status" value="1"/>
</dbReference>
<proteinExistence type="inferred from homology"/>
<dbReference type="GO" id="GO:0006355">
    <property type="term" value="P:regulation of DNA-templated transcription"/>
    <property type="evidence" value="ECO:0007669"/>
    <property type="project" value="UniProtKB-UniRule"/>
</dbReference>
<keyword evidence="1" id="KW-0862">Zinc</keyword>
<evidence type="ECO:0000313" key="2">
    <source>
        <dbReference type="EMBL" id="KAF3966538.1"/>
    </source>
</evidence>
<sequence length="147" mass="17171">MKNEFTLEVRSTQLSESLNGDLKDYLKSDLDVAEFFAHFDRVIEQKREKELQAEFNARQKFPQLGLKNSPLLKQAVQVYTPTIFRMLHDQYDLALAARIKNRQEDLLVHTYTVEFLHKPGEYIVSYDTADKTFSCSCRKFEIVGILC</sequence>
<comment type="caution">
    <text evidence="2">The sequence shown here is derived from an EMBL/GenBank/DDBJ whole genome shotgun (WGS) entry which is preliminary data.</text>
</comment>
<keyword evidence="3" id="KW-1185">Reference proteome</keyword>
<comment type="similarity">
    <text evidence="1">Belongs to the FHY3/FAR1 family.</text>
</comment>
<dbReference type="OrthoDB" id="1894539at2759"/>
<keyword evidence="1" id="KW-0479">Metal-binding</keyword>
<reference evidence="2" key="1">
    <citation type="submission" date="2020-03" db="EMBL/GenBank/DDBJ databases">
        <title>Castanea mollissima Vanexum genome sequencing.</title>
        <authorList>
            <person name="Staton M."/>
        </authorList>
    </citation>
    <scope>NUCLEOTIDE SEQUENCE</scope>
    <source>
        <tissue evidence="2">Leaf</tissue>
    </source>
</reference>
<dbReference type="InterPro" id="IPR031052">
    <property type="entry name" value="FHY3/FAR1"/>
</dbReference>
<name>A0A8J4VN24_9ROSI</name>